<evidence type="ECO:0000313" key="4">
    <source>
        <dbReference type="Proteomes" id="UP000283087"/>
    </source>
</evidence>
<keyword evidence="2" id="KW-0472">Membrane</keyword>
<dbReference type="RefSeq" id="WP_126160109.1">
    <property type="nucleotide sequence ID" value="NZ_RQXW01000032.1"/>
</dbReference>
<evidence type="ECO:0000256" key="2">
    <source>
        <dbReference type="SAM" id="Phobius"/>
    </source>
</evidence>
<accession>A0A430KL99</accession>
<evidence type="ECO:0000313" key="3">
    <source>
        <dbReference type="EMBL" id="RTE64247.1"/>
    </source>
</evidence>
<dbReference type="EMBL" id="RQXW01000032">
    <property type="protein sequence ID" value="RTE64247.1"/>
    <property type="molecule type" value="Genomic_DNA"/>
</dbReference>
<proteinExistence type="predicted"/>
<protein>
    <submittedName>
        <fullName evidence="3">Uncharacterized protein</fullName>
    </submittedName>
</protein>
<feature type="coiled-coil region" evidence="1">
    <location>
        <begin position="376"/>
        <end position="403"/>
    </location>
</feature>
<dbReference type="Proteomes" id="UP000283087">
    <property type="component" value="Unassembled WGS sequence"/>
</dbReference>
<keyword evidence="1" id="KW-0175">Coiled coil</keyword>
<organism evidence="3 4">
    <name type="scientific">Amphritea opalescens</name>
    <dbReference type="NCBI Taxonomy" id="2490544"/>
    <lineage>
        <taxon>Bacteria</taxon>
        <taxon>Pseudomonadati</taxon>
        <taxon>Pseudomonadota</taxon>
        <taxon>Gammaproteobacteria</taxon>
        <taxon>Oceanospirillales</taxon>
        <taxon>Oceanospirillaceae</taxon>
        <taxon>Amphritea</taxon>
    </lineage>
</organism>
<dbReference type="OrthoDB" id="10010227at2"/>
<keyword evidence="2" id="KW-1133">Transmembrane helix</keyword>
<comment type="caution">
    <text evidence="3">The sequence shown here is derived from an EMBL/GenBank/DDBJ whole genome shotgun (WGS) entry which is preliminary data.</text>
</comment>
<feature type="transmembrane region" description="Helical" evidence="2">
    <location>
        <begin position="284"/>
        <end position="306"/>
    </location>
</feature>
<sequence length="408" mass="47198">MALDLGKLFKREAYDCIVTSIGELCVFGINAKRQIELHKNLNSSLGDCIPADFIRNLCVYICFPKDRLKEEKYKPDKPILTNEDVSKLTEDELEKIAGIYIDNNEYLFKKREFKEKKNEKGEIVNYEEYNEIEHPRNEEETNISYLYRLSILEKEKYKKHMEDMFKSVSGIDSFSSNLTDSIKNTLTMGDSLSNAMESIRATSMPKLRPIERESLRKDFAKKERDKEERRLQPFNELSNRLDQLIESSVQASDFMVEANKIQTQIASEIKVSGDLTDKHSRKNILLSVIVITLTVIGLSLTAYAFISGNKFNEYQQQNLESSAKEIVNSLLDINENLANEGSKNQDTLDLISRQLVEIDSQKKLYEQLLAQHKYLIESLESANSEQKAQIIELQGRIKALEERRRQHQ</sequence>
<name>A0A430KL99_9GAMM</name>
<evidence type="ECO:0000256" key="1">
    <source>
        <dbReference type="SAM" id="Coils"/>
    </source>
</evidence>
<keyword evidence="2" id="KW-0812">Transmembrane</keyword>
<reference evidence="3 4" key="1">
    <citation type="submission" date="2018-11" db="EMBL/GenBank/DDBJ databases">
        <title>The draft genome sequence of Amphritea opalescens ANRC-JH13T.</title>
        <authorList>
            <person name="Fang Z."/>
            <person name="Zhang Y."/>
            <person name="Han X."/>
        </authorList>
    </citation>
    <scope>NUCLEOTIDE SEQUENCE [LARGE SCALE GENOMIC DNA]</scope>
    <source>
        <strain evidence="3 4">ANRC-JH13</strain>
    </source>
</reference>
<keyword evidence="4" id="KW-1185">Reference proteome</keyword>
<dbReference type="AlphaFoldDB" id="A0A430KL99"/>
<gene>
    <name evidence="3" type="ORF">EH243_18335</name>
</gene>